<protein>
    <submittedName>
        <fullName evidence="1">Uncharacterized protein</fullName>
    </submittedName>
</protein>
<keyword evidence="2" id="KW-1185">Reference proteome</keyword>
<accession>A0A2T5GII8</accession>
<reference evidence="1 2" key="1">
    <citation type="submission" date="2018-04" db="EMBL/GenBank/DDBJ databases">
        <title>Genomic Encyclopedia of Archaeal and Bacterial Type Strains, Phase II (KMG-II): from individual species to whole genera.</title>
        <authorList>
            <person name="Goeker M."/>
        </authorList>
    </citation>
    <scope>NUCLEOTIDE SEQUENCE [LARGE SCALE GENOMIC DNA]</scope>
    <source>
        <strain evidence="1 2">DSM 100434</strain>
    </source>
</reference>
<proteinExistence type="predicted"/>
<sequence length="66" mass="7246">MTFISAGSIPNRLLALCAAFPSVTLHSTVTDAPGQALMILIPRLHLALWEPKWMSLSLAVVYRQPE</sequence>
<comment type="caution">
    <text evidence="1">The sequence shown here is derived from an EMBL/GenBank/DDBJ whole genome shotgun (WGS) entry which is preliminary data.</text>
</comment>
<evidence type="ECO:0000313" key="1">
    <source>
        <dbReference type="EMBL" id="PTQ59132.1"/>
    </source>
</evidence>
<organism evidence="1 2">
    <name type="scientific">Celeribacter persicus</name>
    <dbReference type="NCBI Taxonomy" id="1651082"/>
    <lineage>
        <taxon>Bacteria</taxon>
        <taxon>Pseudomonadati</taxon>
        <taxon>Pseudomonadota</taxon>
        <taxon>Alphaproteobacteria</taxon>
        <taxon>Rhodobacterales</taxon>
        <taxon>Roseobacteraceae</taxon>
        <taxon>Celeribacter</taxon>
    </lineage>
</organism>
<dbReference type="Proteomes" id="UP000244077">
    <property type="component" value="Unassembled WGS sequence"/>
</dbReference>
<dbReference type="EMBL" id="QAOH01000079">
    <property type="protein sequence ID" value="PTQ59132.1"/>
    <property type="molecule type" value="Genomic_DNA"/>
</dbReference>
<gene>
    <name evidence="1" type="ORF">C8N42_1792</name>
</gene>
<evidence type="ECO:0000313" key="2">
    <source>
        <dbReference type="Proteomes" id="UP000244077"/>
    </source>
</evidence>
<name>A0A2T5GII8_9RHOB</name>
<dbReference type="AlphaFoldDB" id="A0A2T5GII8"/>